<proteinExistence type="inferred from homology"/>
<comment type="similarity">
    <text evidence="1">Belongs to the ADP-ribosylglycohydrolase family.</text>
</comment>
<accession>V6S488</accession>
<keyword evidence="5" id="KW-1185">Reference proteome</keyword>
<evidence type="ECO:0000256" key="2">
    <source>
        <dbReference type="ARBA" id="ARBA00022801"/>
    </source>
</evidence>
<dbReference type="Pfam" id="PF03747">
    <property type="entry name" value="ADP_ribosyl_GH"/>
    <property type="match status" value="1"/>
</dbReference>
<dbReference type="GO" id="GO:0016787">
    <property type="term" value="F:hydrolase activity"/>
    <property type="evidence" value="ECO:0007669"/>
    <property type="project" value="UniProtKB-KW"/>
</dbReference>
<dbReference type="SUPFAM" id="SSF101478">
    <property type="entry name" value="ADP-ribosylglycohydrolase"/>
    <property type="match status" value="1"/>
</dbReference>
<dbReference type="Gene3D" id="1.10.4080.10">
    <property type="entry name" value="ADP-ribosylation/Crystallin J1"/>
    <property type="match status" value="1"/>
</dbReference>
<dbReference type="EMBL" id="VLKQ01000001">
    <property type="protein sequence ID" value="TWI15163.1"/>
    <property type="molecule type" value="Genomic_DNA"/>
</dbReference>
<feature type="binding site" evidence="3">
    <location>
        <position position="267"/>
    </location>
    <ligand>
        <name>Mg(2+)</name>
        <dbReference type="ChEBI" id="CHEBI:18420"/>
        <label>1</label>
    </ligand>
</feature>
<keyword evidence="2 4" id="KW-0378">Hydrolase</keyword>
<evidence type="ECO:0000256" key="1">
    <source>
        <dbReference type="ARBA" id="ARBA00010702"/>
    </source>
</evidence>
<feature type="binding site" evidence="3">
    <location>
        <position position="53"/>
    </location>
    <ligand>
        <name>Mg(2+)</name>
        <dbReference type="ChEBI" id="CHEBI:18420"/>
        <label>1</label>
    </ligand>
</feature>
<evidence type="ECO:0000256" key="3">
    <source>
        <dbReference type="PIRSR" id="PIRSR605502-1"/>
    </source>
</evidence>
<dbReference type="Proteomes" id="UP000319848">
    <property type="component" value="Unassembled WGS sequence"/>
</dbReference>
<dbReference type="PANTHER" id="PTHR16222:SF24">
    <property type="entry name" value="ADP-RIBOSYLHYDROLASE ARH3"/>
    <property type="match status" value="1"/>
</dbReference>
<dbReference type="RefSeq" id="WP_023571681.1">
    <property type="nucleotide sequence ID" value="NZ_AVBI01000019.1"/>
</dbReference>
<sequence>MNQNLLSNIVLGVAIGDAIGVPVEFEPRLKLKQNPVTGMREYGTHDQPKGTWSDDTSLTLCLAESIVEGFDLQQLANKFVAWKNNNHWTPHGWVFDIGIGTRIAIDRLEKGEQPEYAGGFEEMDNGNGSLMRILPLVLLTVNLSAEESYSLTKKVSSLTHGHVRSVISCFYYLEFAKKIIEGITPYEAFVLLQSEVTEFLIEKKINPDEISKFNRLLQGNIALLNEEDIKSSGYVLDTLEASVWCLLTTGSYEKAVLKAVNLGHDTDTTGAVVGGLAALYYGIEAIPNNWLLSLARLEDINNLCNQYEKVM</sequence>
<dbReference type="PANTHER" id="PTHR16222">
    <property type="entry name" value="ADP-RIBOSYLGLYCOHYDROLASE"/>
    <property type="match status" value="1"/>
</dbReference>
<gene>
    <name evidence="4" type="ORF">IP98_00152</name>
</gene>
<reference evidence="4 5" key="1">
    <citation type="journal article" date="2015" name="Stand. Genomic Sci.">
        <title>Genomic Encyclopedia of Bacterial and Archaeal Type Strains, Phase III: the genomes of soil and plant-associated and newly described type strains.</title>
        <authorList>
            <person name="Whitman W.B."/>
            <person name="Woyke T."/>
            <person name="Klenk H.P."/>
            <person name="Zhou Y."/>
            <person name="Lilburn T.G."/>
            <person name="Beck B.J."/>
            <person name="De Vos P."/>
            <person name="Vandamme P."/>
            <person name="Eisen J.A."/>
            <person name="Garrity G."/>
            <person name="Hugenholtz P."/>
            <person name="Kyrpides N.C."/>
        </authorList>
    </citation>
    <scope>NUCLEOTIDE SEQUENCE [LARGE SCALE GENOMIC DNA]</scope>
    <source>
        <strain evidence="4 5">CGMCC 1.7270</strain>
    </source>
</reference>
<dbReference type="AlphaFoldDB" id="V6S488"/>
<evidence type="ECO:0000313" key="4">
    <source>
        <dbReference type="EMBL" id="TWI15163.1"/>
    </source>
</evidence>
<keyword evidence="3" id="KW-0460">Magnesium</keyword>
<organism evidence="4 5">
    <name type="scientific">Flavobacterium cauense R2A-7</name>
    <dbReference type="NCBI Taxonomy" id="1341154"/>
    <lineage>
        <taxon>Bacteria</taxon>
        <taxon>Pseudomonadati</taxon>
        <taxon>Bacteroidota</taxon>
        <taxon>Flavobacteriia</taxon>
        <taxon>Flavobacteriales</taxon>
        <taxon>Flavobacteriaceae</taxon>
        <taxon>Flavobacterium</taxon>
    </lineage>
</organism>
<dbReference type="InterPro" id="IPR050792">
    <property type="entry name" value="ADP-ribosylglycohydrolase"/>
</dbReference>
<dbReference type="OrthoDB" id="9798107at2"/>
<dbReference type="InterPro" id="IPR036705">
    <property type="entry name" value="Ribosyl_crysJ1_sf"/>
</dbReference>
<comment type="cofactor">
    <cofactor evidence="3">
        <name>Mg(2+)</name>
        <dbReference type="ChEBI" id="CHEBI:18420"/>
    </cofactor>
    <text evidence="3">Binds 2 magnesium ions per subunit.</text>
</comment>
<feature type="binding site" evidence="3">
    <location>
        <position position="55"/>
    </location>
    <ligand>
        <name>Mg(2+)</name>
        <dbReference type="ChEBI" id="CHEBI:18420"/>
        <label>1</label>
    </ligand>
</feature>
<feature type="binding site" evidence="3">
    <location>
        <position position="265"/>
    </location>
    <ligand>
        <name>Mg(2+)</name>
        <dbReference type="ChEBI" id="CHEBI:18420"/>
        <label>1</label>
    </ligand>
</feature>
<dbReference type="GO" id="GO:0046872">
    <property type="term" value="F:metal ion binding"/>
    <property type="evidence" value="ECO:0007669"/>
    <property type="project" value="UniProtKB-KW"/>
</dbReference>
<dbReference type="InterPro" id="IPR005502">
    <property type="entry name" value="Ribosyl_crysJ1"/>
</dbReference>
<dbReference type="STRING" id="1341154.FCR2A7T_25880"/>
<keyword evidence="3" id="KW-0479">Metal-binding</keyword>
<protein>
    <submittedName>
        <fullName evidence="4">ADP-ribosylglycohydrolase</fullName>
    </submittedName>
</protein>
<feature type="binding site" evidence="3">
    <location>
        <position position="54"/>
    </location>
    <ligand>
        <name>Mg(2+)</name>
        <dbReference type="ChEBI" id="CHEBI:18420"/>
        <label>1</label>
    </ligand>
</feature>
<name>V6S488_9FLAO</name>
<comment type="caution">
    <text evidence="4">The sequence shown here is derived from an EMBL/GenBank/DDBJ whole genome shotgun (WGS) entry which is preliminary data.</text>
</comment>
<feature type="binding site" evidence="3">
    <location>
        <position position="268"/>
    </location>
    <ligand>
        <name>Mg(2+)</name>
        <dbReference type="ChEBI" id="CHEBI:18420"/>
        <label>1</label>
    </ligand>
</feature>
<evidence type="ECO:0000313" key="5">
    <source>
        <dbReference type="Proteomes" id="UP000319848"/>
    </source>
</evidence>